<accession>A0A0V0GST1</accession>
<sequence length="81" mass="9010">MADLIMLSPVALGCKCTVKLCALIVLIPSASTSFFSVLLPQLPFVFLCLHQLHLFFSSCSTYFFIFPSSFLTSFCFPLSFL</sequence>
<dbReference type="AlphaFoldDB" id="A0A0V0GST1"/>
<organism evidence="2">
    <name type="scientific">Solanum chacoense</name>
    <name type="common">Chaco potato</name>
    <dbReference type="NCBI Taxonomy" id="4108"/>
    <lineage>
        <taxon>Eukaryota</taxon>
        <taxon>Viridiplantae</taxon>
        <taxon>Streptophyta</taxon>
        <taxon>Embryophyta</taxon>
        <taxon>Tracheophyta</taxon>
        <taxon>Spermatophyta</taxon>
        <taxon>Magnoliopsida</taxon>
        <taxon>eudicotyledons</taxon>
        <taxon>Gunneridae</taxon>
        <taxon>Pentapetalae</taxon>
        <taxon>asterids</taxon>
        <taxon>lamiids</taxon>
        <taxon>Solanales</taxon>
        <taxon>Solanaceae</taxon>
        <taxon>Solanoideae</taxon>
        <taxon>Solaneae</taxon>
        <taxon>Solanum</taxon>
    </lineage>
</organism>
<name>A0A0V0GST1_SOLCH</name>
<dbReference type="EMBL" id="GEDG01032592">
    <property type="protein sequence ID" value="JAP10729.1"/>
    <property type="molecule type" value="Transcribed_RNA"/>
</dbReference>
<evidence type="ECO:0000256" key="1">
    <source>
        <dbReference type="SAM" id="Phobius"/>
    </source>
</evidence>
<keyword evidence="1" id="KW-0472">Membrane</keyword>
<reference evidence="2" key="1">
    <citation type="submission" date="2015-12" db="EMBL/GenBank/DDBJ databases">
        <title>Gene expression during late stages of embryo sac development: a critical building block for successful pollen-pistil interactions.</title>
        <authorList>
            <person name="Liu Y."/>
            <person name="Joly V."/>
            <person name="Sabar M."/>
            <person name="Matton D.P."/>
        </authorList>
    </citation>
    <scope>NUCLEOTIDE SEQUENCE</scope>
</reference>
<evidence type="ECO:0000313" key="2">
    <source>
        <dbReference type="EMBL" id="JAP10729.1"/>
    </source>
</evidence>
<protein>
    <submittedName>
        <fullName evidence="2">Putative ovule protein</fullName>
    </submittedName>
</protein>
<keyword evidence="1" id="KW-1133">Transmembrane helix</keyword>
<proteinExistence type="predicted"/>
<feature type="transmembrane region" description="Helical" evidence="1">
    <location>
        <begin position="62"/>
        <end position="80"/>
    </location>
</feature>
<keyword evidence="1" id="KW-0812">Transmembrane</keyword>